<name>A0A423XG04_9PEZI</name>
<comment type="caution">
    <text evidence="2">The sequence shown here is derived from an EMBL/GenBank/DDBJ whole genome shotgun (WGS) entry which is preliminary data.</text>
</comment>
<dbReference type="Proteomes" id="UP000285146">
    <property type="component" value="Unassembled WGS sequence"/>
</dbReference>
<proteinExistence type="predicted"/>
<protein>
    <submittedName>
        <fullName evidence="2">Uncharacterized protein</fullName>
    </submittedName>
</protein>
<sequence>MPPKGPWTEEGLMDAWCEVQDEGLSVNEAAKRTRGSTKQKTISSQRLSSEDKERLEPWVPNTITVTLDFLLPQQGALIASD</sequence>
<keyword evidence="3" id="KW-1185">Reference proteome</keyword>
<evidence type="ECO:0000256" key="1">
    <source>
        <dbReference type="SAM" id="MobiDB-lite"/>
    </source>
</evidence>
<feature type="region of interest" description="Disordered" evidence="1">
    <location>
        <begin position="28"/>
        <end position="53"/>
    </location>
</feature>
<organism evidence="2 3">
    <name type="scientific">Cytospora leucostoma</name>
    <dbReference type="NCBI Taxonomy" id="1230097"/>
    <lineage>
        <taxon>Eukaryota</taxon>
        <taxon>Fungi</taxon>
        <taxon>Dikarya</taxon>
        <taxon>Ascomycota</taxon>
        <taxon>Pezizomycotina</taxon>
        <taxon>Sordariomycetes</taxon>
        <taxon>Sordariomycetidae</taxon>
        <taxon>Diaporthales</taxon>
        <taxon>Cytosporaceae</taxon>
        <taxon>Cytospora</taxon>
    </lineage>
</organism>
<dbReference type="EMBL" id="LKEB01000011">
    <property type="protein sequence ID" value="ROW14986.1"/>
    <property type="molecule type" value="Genomic_DNA"/>
</dbReference>
<reference evidence="2 3" key="1">
    <citation type="submission" date="2015-09" db="EMBL/GenBank/DDBJ databases">
        <title>Host preference determinants of Valsa canker pathogens revealed by comparative genomics.</title>
        <authorList>
            <person name="Yin Z."/>
            <person name="Huang L."/>
        </authorList>
    </citation>
    <scope>NUCLEOTIDE SEQUENCE [LARGE SCALE GENOMIC DNA]</scope>
    <source>
        <strain evidence="2 3">SXYLt</strain>
    </source>
</reference>
<evidence type="ECO:0000313" key="3">
    <source>
        <dbReference type="Proteomes" id="UP000285146"/>
    </source>
</evidence>
<dbReference type="AlphaFoldDB" id="A0A423XG04"/>
<accession>A0A423XG04</accession>
<dbReference type="InParanoid" id="A0A423XG04"/>
<gene>
    <name evidence="2" type="ORF">VPNG_03407</name>
</gene>
<feature type="compositionally biased region" description="Polar residues" evidence="1">
    <location>
        <begin position="38"/>
        <end position="47"/>
    </location>
</feature>
<evidence type="ECO:0000313" key="2">
    <source>
        <dbReference type="EMBL" id="ROW14986.1"/>
    </source>
</evidence>